<dbReference type="EMBL" id="JACOQL010000002">
    <property type="protein sequence ID" value="MBC9246575.1"/>
    <property type="molecule type" value="Genomic_DNA"/>
</dbReference>
<evidence type="ECO:0000256" key="1">
    <source>
        <dbReference type="SAM" id="Phobius"/>
    </source>
</evidence>
<evidence type="ECO:0000313" key="3">
    <source>
        <dbReference type="Proteomes" id="UP000608594"/>
    </source>
</evidence>
<keyword evidence="1" id="KW-0812">Transmembrane</keyword>
<proteinExistence type="predicted"/>
<reference evidence="2" key="1">
    <citation type="submission" date="2020-08" db="EMBL/GenBank/DDBJ databases">
        <title>Paracoccus amoyensis sp. nov., isolated from the surface seawater at coast of Xiamen, Fujian.</title>
        <authorList>
            <person name="Lyu L."/>
        </authorList>
    </citation>
    <scope>NUCLEOTIDE SEQUENCE</scope>
    <source>
        <strain evidence="2">11-3</strain>
    </source>
</reference>
<feature type="transmembrane region" description="Helical" evidence="1">
    <location>
        <begin position="66"/>
        <end position="92"/>
    </location>
</feature>
<keyword evidence="1" id="KW-1133">Transmembrane helix</keyword>
<evidence type="ECO:0000313" key="2">
    <source>
        <dbReference type="EMBL" id="MBC9246575.1"/>
    </source>
</evidence>
<feature type="transmembrane region" description="Helical" evidence="1">
    <location>
        <begin position="38"/>
        <end position="60"/>
    </location>
</feature>
<name>A0A926GME5_9RHOB</name>
<dbReference type="Proteomes" id="UP000608594">
    <property type="component" value="Unassembled WGS sequence"/>
</dbReference>
<keyword evidence="3" id="KW-1185">Reference proteome</keyword>
<keyword evidence="1" id="KW-0472">Membrane</keyword>
<organism evidence="2 3">
    <name type="scientific">Paracoccus amoyensis</name>
    <dbReference type="NCBI Taxonomy" id="2760093"/>
    <lineage>
        <taxon>Bacteria</taxon>
        <taxon>Pseudomonadati</taxon>
        <taxon>Pseudomonadota</taxon>
        <taxon>Alphaproteobacteria</taxon>
        <taxon>Rhodobacterales</taxon>
        <taxon>Paracoccaceae</taxon>
        <taxon>Paracoccus</taxon>
    </lineage>
</organism>
<sequence length="188" mass="20585">MTQSPTAAEWSLALAPGETIIWMGQPVGQPKADGNTTFLWIFGAIFFGMGLLFLILGLVVQGQDVMFIAAFCGIGGLFALVGGGILIIPLLVRRKRFAVMRYALTDRRALIYDGTAIKDWDITPDMQFDVHPGSPGSLIFGQESLNYDINGQPAYRDVGFINITDIVEVGNMIRDIQTRNLSQVEARS</sequence>
<dbReference type="AlphaFoldDB" id="A0A926GME5"/>
<accession>A0A926GME5</accession>
<dbReference type="RefSeq" id="WP_187793051.1">
    <property type="nucleotide sequence ID" value="NZ_JACOQL010000002.1"/>
</dbReference>
<protein>
    <submittedName>
        <fullName evidence="2">Uncharacterized protein</fullName>
    </submittedName>
</protein>
<comment type="caution">
    <text evidence="2">The sequence shown here is derived from an EMBL/GenBank/DDBJ whole genome shotgun (WGS) entry which is preliminary data.</text>
</comment>
<gene>
    <name evidence="2" type="ORF">H4P12_07590</name>
</gene>